<dbReference type="InterPro" id="IPR041613">
    <property type="entry name" value="Pept_S41_N"/>
</dbReference>
<dbReference type="PROSITE" id="PS51257">
    <property type="entry name" value="PROKAR_LIPOPROTEIN"/>
    <property type="match status" value="1"/>
</dbReference>
<dbReference type="SMART" id="SM00245">
    <property type="entry name" value="TSPc"/>
    <property type="match status" value="1"/>
</dbReference>
<gene>
    <name evidence="2" type="ORF">ACFSTG_15035</name>
</gene>
<dbReference type="PANTHER" id="PTHR32060:SF30">
    <property type="entry name" value="CARBOXY-TERMINAL PROCESSING PROTEASE CTPA"/>
    <property type="match status" value="1"/>
</dbReference>
<dbReference type="Gene3D" id="3.90.226.10">
    <property type="entry name" value="2-enoyl-CoA Hydratase, Chain A, domain 1"/>
    <property type="match status" value="1"/>
</dbReference>
<protein>
    <submittedName>
        <fullName evidence="2">S41 family peptidase</fullName>
    </submittedName>
</protein>
<evidence type="ECO:0000259" key="1">
    <source>
        <dbReference type="SMART" id="SM00245"/>
    </source>
</evidence>
<dbReference type="Pfam" id="PF03572">
    <property type="entry name" value="Peptidase_S41"/>
    <property type="match status" value="1"/>
</dbReference>
<dbReference type="PANTHER" id="PTHR32060">
    <property type="entry name" value="TAIL-SPECIFIC PROTEASE"/>
    <property type="match status" value="1"/>
</dbReference>
<dbReference type="InterPro" id="IPR029045">
    <property type="entry name" value="ClpP/crotonase-like_dom_sf"/>
</dbReference>
<dbReference type="InterPro" id="IPR036034">
    <property type="entry name" value="PDZ_sf"/>
</dbReference>
<reference evidence="3" key="1">
    <citation type="journal article" date="2019" name="Int. J. Syst. Evol. Microbiol.">
        <title>The Global Catalogue of Microorganisms (GCM) 10K type strain sequencing project: providing services to taxonomists for standard genome sequencing and annotation.</title>
        <authorList>
            <consortium name="The Broad Institute Genomics Platform"/>
            <consortium name="The Broad Institute Genome Sequencing Center for Infectious Disease"/>
            <person name="Wu L."/>
            <person name="Ma J."/>
        </authorList>
    </citation>
    <scope>NUCLEOTIDE SEQUENCE [LARGE SCALE GENOMIC DNA]</scope>
    <source>
        <strain evidence="3">KCTC 42585</strain>
    </source>
</reference>
<dbReference type="RefSeq" id="WP_380755094.1">
    <property type="nucleotide sequence ID" value="NZ_JBHULT010000013.1"/>
</dbReference>
<keyword evidence="3" id="KW-1185">Reference proteome</keyword>
<dbReference type="Pfam" id="PF18294">
    <property type="entry name" value="Pept_S41_N"/>
    <property type="match status" value="1"/>
</dbReference>
<evidence type="ECO:0000313" key="2">
    <source>
        <dbReference type="EMBL" id="MFD2519222.1"/>
    </source>
</evidence>
<accession>A0ABW5J254</accession>
<feature type="domain" description="Tail specific protease" evidence="1">
    <location>
        <begin position="195"/>
        <end position="425"/>
    </location>
</feature>
<dbReference type="InterPro" id="IPR005151">
    <property type="entry name" value="Tail-specific_protease"/>
</dbReference>
<name>A0ABW5J254_9FLAO</name>
<dbReference type="CDD" id="cd07561">
    <property type="entry name" value="Peptidase_S41_CPP_like"/>
    <property type="match status" value="1"/>
</dbReference>
<organism evidence="2 3">
    <name type="scientific">Salinimicrobium flavum</name>
    <dbReference type="NCBI Taxonomy" id="1737065"/>
    <lineage>
        <taxon>Bacteria</taxon>
        <taxon>Pseudomonadati</taxon>
        <taxon>Bacteroidota</taxon>
        <taxon>Flavobacteriia</taxon>
        <taxon>Flavobacteriales</taxon>
        <taxon>Flavobacteriaceae</taxon>
        <taxon>Salinimicrobium</taxon>
    </lineage>
</organism>
<dbReference type="SUPFAM" id="SSF52096">
    <property type="entry name" value="ClpP/crotonase"/>
    <property type="match status" value="1"/>
</dbReference>
<proteinExistence type="predicted"/>
<dbReference type="Gene3D" id="3.30.750.170">
    <property type="match status" value="1"/>
</dbReference>
<dbReference type="EMBL" id="JBHULT010000013">
    <property type="protein sequence ID" value="MFD2519222.1"/>
    <property type="molecule type" value="Genomic_DNA"/>
</dbReference>
<comment type="caution">
    <text evidence="2">The sequence shown here is derived from an EMBL/GenBank/DDBJ whole genome shotgun (WGS) entry which is preliminary data.</text>
</comment>
<dbReference type="Gene3D" id="2.30.42.10">
    <property type="match status" value="1"/>
</dbReference>
<sequence>MNIKRIMMLMLVFGLVLTSCEKDDEALNSNLTTSEEKDKTTTEIGDIEVEKFVYRGMNDIYLYKSDVPELEDNYFSSEIQKDEFLADFGSPEDLFDALLSSQDRFSFITDDYIALEESFKGISSSTAGMEFGLGRISNTNNLFGYLQYIIPGTSAAEAGLERGTVFTEVNGQKLTMNNYADLLGSGSFTINIGKVENGTLVMTDETVTLSHTSYTENPVLISKVLNVDGINVGYLMYNSFIADFDDELNAAFGELKAGGVQELILDLRYNGGGSVESAVDLASMITGQFEGQVFMKELWNQKYQEYFESNDPERLLNRFNPKIRTNEMINSLNLSRVYILTTSATASASELVINGLDPYIDVVQIGEATTGKFQASVTLYDSPDFQREGVNENHTYAIQPLIFKSANSAGRSDYVNGLAPDVSYNEDLNNLGILGETSEPLLQAALNHLQGKPQETKSKAAKKAEEKFEKIGQGDMYKPTYQKMYIDELPPKL</sequence>
<dbReference type="Proteomes" id="UP001597468">
    <property type="component" value="Unassembled WGS sequence"/>
</dbReference>
<evidence type="ECO:0000313" key="3">
    <source>
        <dbReference type="Proteomes" id="UP001597468"/>
    </source>
</evidence>